<dbReference type="OrthoDB" id="9804482at2"/>
<dbReference type="PANTHER" id="PTHR30471:SF3">
    <property type="entry name" value="UPF0758 PROTEIN YEES-RELATED"/>
    <property type="match status" value="1"/>
</dbReference>
<evidence type="ECO:0000256" key="3">
    <source>
        <dbReference type="ARBA" id="ARBA00022801"/>
    </source>
</evidence>
<keyword evidence="2" id="KW-0479">Metal-binding</keyword>
<dbReference type="Proteomes" id="UP000002534">
    <property type="component" value="Chromosome"/>
</dbReference>
<evidence type="ECO:0000313" key="8">
    <source>
        <dbReference type="Proteomes" id="UP000002534"/>
    </source>
</evidence>
<dbReference type="EMBL" id="CP000142">
    <property type="protein sequence ID" value="ABA88060.1"/>
    <property type="molecule type" value="Genomic_DNA"/>
</dbReference>
<evidence type="ECO:0000256" key="2">
    <source>
        <dbReference type="ARBA" id="ARBA00022723"/>
    </source>
</evidence>
<dbReference type="PROSITE" id="PS50249">
    <property type="entry name" value="MPN"/>
    <property type="match status" value="1"/>
</dbReference>
<dbReference type="PANTHER" id="PTHR30471">
    <property type="entry name" value="DNA REPAIR PROTEIN RADC"/>
    <property type="match status" value="1"/>
</dbReference>
<dbReference type="GO" id="GO:0046872">
    <property type="term" value="F:metal ion binding"/>
    <property type="evidence" value="ECO:0007669"/>
    <property type="project" value="UniProtKB-KW"/>
</dbReference>
<accession>Q3A6E7</accession>
<keyword evidence="8" id="KW-1185">Reference proteome</keyword>
<dbReference type="AlphaFoldDB" id="Q3A6E7"/>
<sequence>MTEVITSLSEPLSLIRRKLPLRLKVIRPVFETLKVKELPAGYLDEAFTSPRKVAEMLAFLKAESKEYFMALHLDNKNRLLCLDRVSVGSLSASIVHPREVFKSALLSSAAGLVLVHNHPSGQTEPSHEDEEVTTRLVKAGEMLGIHVLDHIILGDGFFSFAEQGLL</sequence>
<evidence type="ECO:0000256" key="4">
    <source>
        <dbReference type="ARBA" id="ARBA00022833"/>
    </source>
</evidence>
<dbReference type="InterPro" id="IPR020891">
    <property type="entry name" value="UPF0758_CS"/>
</dbReference>
<dbReference type="InterPro" id="IPR037518">
    <property type="entry name" value="MPN"/>
</dbReference>
<dbReference type="CDD" id="cd08071">
    <property type="entry name" value="MPN_DUF2466"/>
    <property type="match status" value="1"/>
</dbReference>
<reference evidence="7 8" key="2">
    <citation type="journal article" date="2012" name="BMC Genomics">
        <title>The genome of Pelobacter carbinolicus reveals surprising metabolic capabilities and physiological features.</title>
        <authorList>
            <person name="Aklujkar M."/>
            <person name="Haveman S.A."/>
            <person name="Didonato R.Jr."/>
            <person name="Chertkov O."/>
            <person name="Han C.S."/>
            <person name="Land M.L."/>
            <person name="Brown P."/>
            <person name="Lovley D.R."/>
        </authorList>
    </citation>
    <scope>NUCLEOTIDE SEQUENCE [LARGE SCALE GENOMIC DNA]</scope>
    <source>
        <strain evidence="8">DSM 2380 / NBRC 103641 / GraBd1</strain>
    </source>
</reference>
<proteinExistence type="predicted"/>
<reference evidence="8" key="1">
    <citation type="submission" date="2005-10" db="EMBL/GenBank/DDBJ databases">
        <title>Complete sequence of Pelobacter carbinolicus DSM 2380.</title>
        <authorList>
            <person name="Copeland A."/>
            <person name="Lucas S."/>
            <person name="Lapidus A."/>
            <person name="Barry K."/>
            <person name="Detter J.C."/>
            <person name="Glavina T."/>
            <person name="Hammon N."/>
            <person name="Israni S."/>
            <person name="Pitluck S."/>
            <person name="Chertkov O."/>
            <person name="Schmutz J."/>
            <person name="Larimer F."/>
            <person name="Land M."/>
            <person name="Kyrpides N."/>
            <person name="Ivanova N."/>
            <person name="Richardson P."/>
        </authorList>
    </citation>
    <scope>NUCLEOTIDE SEQUENCE [LARGE SCALE GENOMIC DNA]</scope>
    <source>
        <strain evidence="8">DSM 2380 / NBRC 103641 / GraBd1</strain>
    </source>
</reference>
<evidence type="ECO:0000259" key="6">
    <source>
        <dbReference type="PROSITE" id="PS50249"/>
    </source>
</evidence>
<evidence type="ECO:0000256" key="5">
    <source>
        <dbReference type="ARBA" id="ARBA00023049"/>
    </source>
</evidence>
<dbReference type="KEGG" id="pca:Pcar_0803"/>
<dbReference type="InterPro" id="IPR025657">
    <property type="entry name" value="RadC_JAB"/>
</dbReference>
<dbReference type="GO" id="GO:0006508">
    <property type="term" value="P:proteolysis"/>
    <property type="evidence" value="ECO:0007669"/>
    <property type="project" value="UniProtKB-KW"/>
</dbReference>
<dbReference type="GO" id="GO:0008237">
    <property type="term" value="F:metallopeptidase activity"/>
    <property type="evidence" value="ECO:0007669"/>
    <property type="project" value="UniProtKB-KW"/>
</dbReference>
<gene>
    <name evidence="7" type="ordered locus">Pcar_0803</name>
</gene>
<protein>
    <recommendedName>
        <fullName evidence="6">MPN domain-containing protein</fullName>
    </recommendedName>
</protein>
<organism evidence="7 8">
    <name type="scientific">Syntrophotalea carbinolica (strain DSM 2380 / NBRC 103641 / GraBd1)</name>
    <name type="common">Pelobacter carbinolicus</name>
    <dbReference type="NCBI Taxonomy" id="338963"/>
    <lineage>
        <taxon>Bacteria</taxon>
        <taxon>Pseudomonadati</taxon>
        <taxon>Thermodesulfobacteriota</taxon>
        <taxon>Desulfuromonadia</taxon>
        <taxon>Desulfuromonadales</taxon>
        <taxon>Syntrophotaleaceae</taxon>
        <taxon>Syntrophotalea</taxon>
    </lineage>
</organism>
<dbReference type="InterPro" id="IPR001405">
    <property type="entry name" value="UPF0758"/>
</dbReference>
<dbReference type="Pfam" id="PF04002">
    <property type="entry name" value="RadC"/>
    <property type="match status" value="1"/>
</dbReference>
<keyword evidence="1" id="KW-0645">Protease</keyword>
<name>Q3A6E7_SYNC1</name>
<keyword evidence="4" id="KW-0862">Zinc</keyword>
<keyword evidence="3" id="KW-0378">Hydrolase</keyword>
<evidence type="ECO:0000313" key="7">
    <source>
        <dbReference type="EMBL" id="ABA88060.1"/>
    </source>
</evidence>
<keyword evidence="5" id="KW-0482">Metalloprotease</keyword>
<dbReference type="NCBIfam" id="TIGR00608">
    <property type="entry name" value="radc"/>
    <property type="match status" value="1"/>
</dbReference>
<feature type="domain" description="MPN" evidence="6">
    <location>
        <begin position="46"/>
        <end position="166"/>
    </location>
</feature>
<dbReference type="HOGENOM" id="CLU_073529_3_0_7"/>
<dbReference type="STRING" id="338963.Pcar_0803"/>
<dbReference type="eggNOG" id="COG2003">
    <property type="taxonomic scope" value="Bacteria"/>
</dbReference>
<dbReference type="Gene3D" id="3.40.140.10">
    <property type="entry name" value="Cytidine Deaminase, domain 2"/>
    <property type="match status" value="1"/>
</dbReference>
<dbReference type="PROSITE" id="PS01302">
    <property type="entry name" value="UPF0758"/>
    <property type="match status" value="1"/>
</dbReference>
<dbReference type="RefSeq" id="WP_011340514.1">
    <property type="nucleotide sequence ID" value="NC_007498.2"/>
</dbReference>
<evidence type="ECO:0000256" key="1">
    <source>
        <dbReference type="ARBA" id="ARBA00022670"/>
    </source>
</evidence>